<evidence type="ECO:0000259" key="2">
    <source>
        <dbReference type="Pfam" id="PF00501"/>
    </source>
</evidence>
<dbReference type="EMBL" id="MU003793">
    <property type="protein sequence ID" value="KAF2721136.1"/>
    <property type="molecule type" value="Genomic_DNA"/>
</dbReference>
<dbReference type="AlphaFoldDB" id="A0A9P4QA41"/>
<keyword evidence="1" id="KW-0812">Transmembrane</keyword>
<comment type="caution">
    <text evidence="3">The sequence shown here is derived from an EMBL/GenBank/DDBJ whole genome shotgun (WGS) entry which is preliminary data.</text>
</comment>
<keyword evidence="1" id="KW-1133">Transmembrane helix</keyword>
<organism evidence="3 4">
    <name type="scientific">Polychaeton citri CBS 116435</name>
    <dbReference type="NCBI Taxonomy" id="1314669"/>
    <lineage>
        <taxon>Eukaryota</taxon>
        <taxon>Fungi</taxon>
        <taxon>Dikarya</taxon>
        <taxon>Ascomycota</taxon>
        <taxon>Pezizomycotina</taxon>
        <taxon>Dothideomycetes</taxon>
        <taxon>Dothideomycetidae</taxon>
        <taxon>Capnodiales</taxon>
        <taxon>Capnodiaceae</taxon>
        <taxon>Polychaeton</taxon>
    </lineage>
</organism>
<accession>A0A9P4QA41</accession>
<feature type="domain" description="AMP-dependent synthetase/ligase" evidence="2">
    <location>
        <begin position="143"/>
        <end position="544"/>
    </location>
</feature>
<dbReference type="InterPro" id="IPR042099">
    <property type="entry name" value="ANL_N_sf"/>
</dbReference>
<dbReference type="GO" id="GO:0016020">
    <property type="term" value="C:membrane"/>
    <property type="evidence" value="ECO:0007669"/>
    <property type="project" value="TreeGrafter"/>
</dbReference>
<evidence type="ECO:0000313" key="3">
    <source>
        <dbReference type="EMBL" id="KAF2721136.1"/>
    </source>
</evidence>
<dbReference type="Proteomes" id="UP000799441">
    <property type="component" value="Unassembled WGS sequence"/>
</dbReference>
<feature type="transmembrane region" description="Helical" evidence="1">
    <location>
        <begin position="19"/>
        <end position="39"/>
    </location>
</feature>
<evidence type="ECO:0000313" key="4">
    <source>
        <dbReference type="Proteomes" id="UP000799441"/>
    </source>
</evidence>
<name>A0A9P4QA41_9PEZI</name>
<proteinExistence type="predicted"/>
<dbReference type="OrthoDB" id="4138492at2759"/>
<reference evidence="3" key="1">
    <citation type="journal article" date="2020" name="Stud. Mycol.">
        <title>101 Dothideomycetes genomes: a test case for predicting lifestyles and emergence of pathogens.</title>
        <authorList>
            <person name="Haridas S."/>
            <person name="Albert R."/>
            <person name="Binder M."/>
            <person name="Bloem J."/>
            <person name="Labutti K."/>
            <person name="Salamov A."/>
            <person name="Andreopoulos B."/>
            <person name="Baker S."/>
            <person name="Barry K."/>
            <person name="Bills G."/>
            <person name="Bluhm B."/>
            <person name="Cannon C."/>
            <person name="Castanera R."/>
            <person name="Culley D."/>
            <person name="Daum C."/>
            <person name="Ezra D."/>
            <person name="Gonzalez J."/>
            <person name="Henrissat B."/>
            <person name="Kuo A."/>
            <person name="Liang C."/>
            <person name="Lipzen A."/>
            <person name="Lutzoni F."/>
            <person name="Magnuson J."/>
            <person name="Mondo S."/>
            <person name="Nolan M."/>
            <person name="Ohm R."/>
            <person name="Pangilinan J."/>
            <person name="Park H.-J."/>
            <person name="Ramirez L."/>
            <person name="Alfaro M."/>
            <person name="Sun H."/>
            <person name="Tritt A."/>
            <person name="Yoshinaga Y."/>
            <person name="Zwiers L.-H."/>
            <person name="Turgeon B."/>
            <person name="Goodwin S."/>
            <person name="Spatafora J."/>
            <person name="Crous P."/>
            <person name="Grigoriev I."/>
        </authorList>
    </citation>
    <scope>NUCLEOTIDE SEQUENCE</scope>
    <source>
        <strain evidence="3">CBS 116435</strain>
    </source>
</reference>
<dbReference type="GO" id="GO:0004467">
    <property type="term" value="F:long-chain fatty acid-CoA ligase activity"/>
    <property type="evidence" value="ECO:0007669"/>
    <property type="project" value="TreeGrafter"/>
</dbReference>
<keyword evidence="1" id="KW-0472">Membrane</keyword>
<protein>
    <submittedName>
        <fullName evidence="3">AMP-extracellular domain-containing protein</fullName>
    </submittedName>
</protein>
<sequence length="564" mass="60743">MANWIEQADEAVADAFRDWNLYTTIIALAIAAVLAYPILYPSEPDTHPLLLAKQSLVGLVRNKNESASYRSPETPQGYPMKSGLNVKAPGAARWAAGKDGDLRDIWREVARGGSGGFDGKTIPKGIIMTVLGKEEVVEHEIEDLNKEMNIIGKHLKESGCQKIAIYLPNSMEYLLTIFACAFYGLTPILLPYNQPHAKVFENLTSTDAQGLICAAGNLPLDEATKACPNLRHITWVVEKTSRHVDWSGSPSGNVKVNVWHELVEASESSALATLPESQEGEKLGDLIVIWQSTDRSVKPEVVTFTQGNIVAAVGALTTVLPLRQRLGPHDLVVPANSFHFSFSLCWTLTALYQHASLAITSLAEPGVEFSLACRSVSPTVVIASVETMAQLHEKETRGINSGFAKLGMANSAATMSAGRMPTDTLFFKLLAPSTTSVGDNPGKLRLVLTAERMDGGTPTLTSAMLSDLRIFTRARICYALTAAKVAGAITQSHIFDYRIETGAGASHFGGVLSSVEVKLTGDDSKLGGYEPVGDITVEGPAVSGEFYNTGVRGKFRDDGCLKYD</sequence>
<dbReference type="GO" id="GO:0005783">
    <property type="term" value="C:endoplasmic reticulum"/>
    <property type="evidence" value="ECO:0007669"/>
    <property type="project" value="TreeGrafter"/>
</dbReference>
<dbReference type="SUPFAM" id="SSF56801">
    <property type="entry name" value="Acetyl-CoA synthetase-like"/>
    <property type="match status" value="1"/>
</dbReference>
<dbReference type="Gene3D" id="3.40.50.12780">
    <property type="entry name" value="N-terminal domain of ligase-like"/>
    <property type="match status" value="1"/>
</dbReference>
<dbReference type="Pfam" id="PF00501">
    <property type="entry name" value="AMP-binding"/>
    <property type="match status" value="1"/>
</dbReference>
<dbReference type="PANTHER" id="PTHR43272">
    <property type="entry name" value="LONG-CHAIN-FATTY-ACID--COA LIGASE"/>
    <property type="match status" value="1"/>
</dbReference>
<keyword evidence="4" id="KW-1185">Reference proteome</keyword>
<gene>
    <name evidence="3" type="ORF">K431DRAFT_224897</name>
</gene>
<evidence type="ECO:0000256" key="1">
    <source>
        <dbReference type="SAM" id="Phobius"/>
    </source>
</evidence>
<dbReference type="PANTHER" id="PTHR43272:SF11">
    <property type="entry name" value="AMP-DEPENDENT SYNTHETASE_LIGASE DOMAIN-CONTAINING PROTEIN"/>
    <property type="match status" value="1"/>
</dbReference>
<dbReference type="InterPro" id="IPR000873">
    <property type="entry name" value="AMP-dep_synth/lig_dom"/>
</dbReference>